<dbReference type="InterPro" id="IPR029035">
    <property type="entry name" value="DHS-like_NAD/FAD-binding_dom"/>
</dbReference>
<proteinExistence type="predicted"/>
<dbReference type="Pfam" id="PF02146">
    <property type="entry name" value="SIR2"/>
    <property type="match status" value="1"/>
</dbReference>
<dbReference type="EC" id="2.3.1.286" evidence="1"/>
<feature type="binding site" evidence="4">
    <location>
        <position position="149"/>
    </location>
    <ligand>
        <name>Zn(2+)</name>
        <dbReference type="ChEBI" id="CHEBI:29105"/>
    </ligand>
</feature>
<reference evidence="6 7" key="1">
    <citation type="submission" date="2020-08" db="EMBL/GenBank/DDBJ databases">
        <title>Bridging the membrane lipid divide: bacteria of the FCB group superphylum have the potential to synthesize archaeal ether lipids.</title>
        <authorList>
            <person name="Villanueva L."/>
            <person name="Von Meijenfeldt F.A.B."/>
            <person name="Westbye A.B."/>
            <person name="Yadav S."/>
            <person name="Hopmans E.C."/>
            <person name="Dutilh B.E."/>
            <person name="Sinninghe Damste J.S."/>
        </authorList>
    </citation>
    <scope>NUCLEOTIDE SEQUENCE [LARGE SCALE GENOMIC DNA]</scope>
    <source>
        <strain evidence="6">NIOZ-UU27</strain>
    </source>
</reference>
<dbReference type="GO" id="GO:0070403">
    <property type="term" value="F:NAD+ binding"/>
    <property type="evidence" value="ECO:0007669"/>
    <property type="project" value="InterPro"/>
</dbReference>
<dbReference type="InterPro" id="IPR026590">
    <property type="entry name" value="Ssirtuin_cat_dom"/>
</dbReference>
<feature type="active site" description="Proton acceptor" evidence="4">
    <location>
        <position position="119"/>
    </location>
</feature>
<keyword evidence="3" id="KW-0520">NAD</keyword>
<evidence type="ECO:0000256" key="4">
    <source>
        <dbReference type="PROSITE-ProRule" id="PRU00236"/>
    </source>
</evidence>
<evidence type="ECO:0000313" key="6">
    <source>
        <dbReference type="EMBL" id="MBC8177403.1"/>
    </source>
</evidence>
<comment type="caution">
    <text evidence="6">The sequence shown here is derived from an EMBL/GenBank/DDBJ whole genome shotgun (WGS) entry which is preliminary data.</text>
</comment>
<organism evidence="6 7">
    <name type="scientific">Candidatus Desulfacyla euxinica</name>
    <dbReference type="NCBI Taxonomy" id="2841693"/>
    <lineage>
        <taxon>Bacteria</taxon>
        <taxon>Deltaproteobacteria</taxon>
        <taxon>Candidatus Desulfacyla</taxon>
    </lineage>
</organism>
<dbReference type="InterPro" id="IPR050134">
    <property type="entry name" value="NAD-dep_sirtuin_deacylases"/>
</dbReference>
<feature type="binding site" evidence="4">
    <location>
        <position position="147"/>
    </location>
    <ligand>
        <name>Zn(2+)</name>
        <dbReference type="ChEBI" id="CHEBI:29105"/>
    </ligand>
</feature>
<dbReference type="NCBIfam" id="NF001753">
    <property type="entry name" value="PRK00481.1-3"/>
    <property type="match status" value="1"/>
</dbReference>
<keyword evidence="4" id="KW-0479">Metal-binding</keyword>
<dbReference type="InterPro" id="IPR026591">
    <property type="entry name" value="Sirtuin_cat_small_dom_sf"/>
</dbReference>
<evidence type="ECO:0000256" key="3">
    <source>
        <dbReference type="ARBA" id="ARBA00023027"/>
    </source>
</evidence>
<accession>A0A8J6MZC4</accession>
<evidence type="ECO:0000256" key="1">
    <source>
        <dbReference type="ARBA" id="ARBA00012928"/>
    </source>
</evidence>
<feature type="binding site" evidence="4">
    <location>
        <position position="127"/>
    </location>
    <ligand>
        <name>Zn(2+)</name>
        <dbReference type="ChEBI" id="CHEBI:29105"/>
    </ligand>
</feature>
<dbReference type="EMBL" id="JACNJD010000207">
    <property type="protein sequence ID" value="MBC8177403.1"/>
    <property type="molecule type" value="Genomic_DNA"/>
</dbReference>
<dbReference type="PANTHER" id="PTHR11085">
    <property type="entry name" value="NAD-DEPENDENT PROTEIN DEACYLASE SIRTUIN-5, MITOCHONDRIAL-RELATED"/>
    <property type="match status" value="1"/>
</dbReference>
<evidence type="ECO:0000259" key="5">
    <source>
        <dbReference type="PROSITE" id="PS50305"/>
    </source>
</evidence>
<name>A0A8J6MZC4_9DELT</name>
<dbReference type="PANTHER" id="PTHR11085:SF10">
    <property type="entry name" value="NAD-DEPENDENT PROTEIN DEACYLASE SIRTUIN-5, MITOCHONDRIAL-RELATED"/>
    <property type="match status" value="1"/>
</dbReference>
<keyword evidence="4" id="KW-0862">Zinc</keyword>
<feature type="binding site" evidence="4">
    <location>
        <position position="130"/>
    </location>
    <ligand>
        <name>Zn(2+)</name>
        <dbReference type="ChEBI" id="CHEBI:29105"/>
    </ligand>
</feature>
<protein>
    <recommendedName>
        <fullName evidence="1">protein acetyllysine N-acetyltransferase</fullName>
        <ecNumber evidence="1">2.3.1.286</ecNumber>
    </recommendedName>
</protein>
<dbReference type="GO" id="GO:0017136">
    <property type="term" value="F:histone deacetylase activity, NAD-dependent"/>
    <property type="evidence" value="ECO:0007669"/>
    <property type="project" value="TreeGrafter"/>
</dbReference>
<keyword evidence="2" id="KW-0808">Transferase</keyword>
<evidence type="ECO:0000256" key="2">
    <source>
        <dbReference type="ARBA" id="ARBA00022679"/>
    </source>
</evidence>
<dbReference type="GO" id="GO:0046872">
    <property type="term" value="F:metal ion binding"/>
    <property type="evidence" value="ECO:0007669"/>
    <property type="project" value="UniProtKB-KW"/>
</dbReference>
<dbReference type="Gene3D" id="3.40.50.1220">
    <property type="entry name" value="TPP-binding domain"/>
    <property type="match status" value="1"/>
</dbReference>
<dbReference type="InterPro" id="IPR003000">
    <property type="entry name" value="Sirtuin"/>
</dbReference>
<feature type="domain" description="Deacetylase sirtuin-type" evidence="5">
    <location>
        <begin position="1"/>
        <end position="245"/>
    </location>
</feature>
<dbReference type="PROSITE" id="PS50305">
    <property type="entry name" value="SIRTUIN"/>
    <property type="match status" value="1"/>
</dbReference>
<evidence type="ECO:0000313" key="7">
    <source>
        <dbReference type="Proteomes" id="UP000650524"/>
    </source>
</evidence>
<sequence>MQELIEQAADIITGSRVTLALTGAGISVESGIPDFRSAGGLWSKYDPAEYATISAFRADPRKVWAMLWEMGEVVSQAKPNNAHLAMGELETMGFLHCIITQNIDNLHQSGGSRNVIEYHGNSSTLSCLWCGKRYKAEEKRDENPPKCECQNVLKPDVIFFGEAIPEEAMRRSFELASSAEALLVVGTSAVVSPVNTIPSIAKENNAKIIEINKEKTHLTDSLTDIFFQGSAGKIMPQIVEAIKKKRAPLP</sequence>
<dbReference type="SUPFAM" id="SSF52467">
    <property type="entry name" value="DHS-like NAD/FAD-binding domain"/>
    <property type="match status" value="1"/>
</dbReference>
<gene>
    <name evidence="6" type="ORF">H8E19_08345</name>
</gene>
<dbReference type="AlphaFoldDB" id="A0A8J6MZC4"/>
<dbReference type="Gene3D" id="3.30.1600.10">
    <property type="entry name" value="SIR2/SIRT2 'Small Domain"/>
    <property type="match status" value="1"/>
</dbReference>
<dbReference type="Proteomes" id="UP000650524">
    <property type="component" value="Unassembled WGS sequence"/>
</dbReference>